<gene>
    <name evidence="1" type="ORF">GQ43DRAFT_501460</name>
</gene>
<dbReference type="AlphaFoldDB" id="A0A9P4JN68"/>
<reference evidence="1" key="1">
    <citation type="journal article" date="2020" name="Stud. Mycol.">
        <title>101 Dothideomycetes genomes: a test case for predicting lifestyles and emergence of pathogens.</title>
        <authorList>
            <person name="Haridas S."/>
            <person name="Albert R."/>
            <person name="Binder M."/>
            <person name="Bloem J."/>
            <person name="Labutti K."/>
            <person name="Salamov A."/>
            <person name="Andreopoulos B."/>
            <person name="Baker S."/>
            <person name="Barry K."/>
            <person name="Bills G."/>
            <person name="Bluhm B."/>
            <person name="Cannon C."/>
            <person name="Castanera R."/>
            <person name="Culley D."/>
            <person name="Daum C."/>
            <person name="Ezra D."/>
            <person name="Gonzalez J."/>
            <person name="Henrissat B."/>
            <person name="Kuo A."/>
            <person name="Liang C."/>
            <person name="Lipzen A."/>
            <person name="Lutzoni F."/>
            <person name="Magnuson J."/>
            <person name="Mondo S."/>
            <person name="Nolan M."/>
            <person name="Ohm R."/>
            <person name="Pangilinan J."/>
            <person name="Park H.-J."/>
            <person name="Ramirez L."/>
            <person name="Alfaro M."/>
            <person name="Sun H."/>
            <person name="Tritt A."/>
            <person name="Yoshinaga Y."/>
            <person name="Zwiers L.-H."/>
            <person name="Turgeon B."/>
            <person name="Goodwin S."/>
            <person name="Spatafora J."/>
            <person name="Crous P."/>
            <person name="Grigoriev I."/>
        </authorList>
    </citation>
    <scope>NUCLEOTIDE SEQUENCE</scope>
    <source>
        <strain evidence="1">ATCC 74209</strain>
    </source>
</reference>
<dbReference type="EMBL" id="ML993934">
    <property type="protein sequence ID" value="KAF2202516.1"/>
    <property type="molecule type" value="Genomic_DNA"/>
</dbReference>
<proteinExistence type="predicted"/>
<dbReference type="Proteomes" id="UP000799536">
    <property type="component" value="Unassembled WGS sequence"/>
</dbReference>
<protein>
    <submittedName>
        <fullName evidence="1">Uncharacterized protein</fullName>
    </submittedName>
</protein>
<sequence>MTVLVGIGGRIPCSIISEDPLQNIHLGDIVVGWPGDRKHACVYYSRSQSKANGQFEIVGTIPNPD</sequence>
<comment type="caution">
    <text evidence="1">The sequence shown here is derived from an EMBL/GenBank/DDBJ whole genome shotgun (WGS) entry which is preliminary data.</text>
</comment>
<evidence type="ECO:0000313" key="1">
    <source>
        <dbReference type="EMBL" id="KAF2202516.1"/>
    </source>
</evidence>
<accession>A0A9P4JN68</accession>
<keyword evidence="2" id="KW-1185">Reference proteome</keyword>
<organism evidence="1 2">
    <name type="scientific">Delitschia confertaspora ATCC 74209</name>
    <dbReference type="NCBI Taxonomy" id="1513339"/>
    <lineage>
        <taxon>Eukaryota</taxon>
        <taxon>Fungi</taxon>
        <taxon>Dikarya</taxon>
        <taxon>Ascomycota</taxon>
        <taxon>Pezizomycotina</taxon>
        <taxon>Dothideomycetes</taxon>
        <taxon>Pleosporomycetidae</taxon>
        <taxon>Pleosporales</taxon>
        <taxon>Delitschiaceae</taxon>
        <taxon>Delitschia</taxon>
    </lineage>
</organism>
<evidence type="ECO:0000313" key="2">
    <source>
        <dbReference type="Proteomes" id="UP000799536"/>
    </source>
</evidence>
<name>A0A9P4JN68_9PLEO</name>